<organism evidence="3 4">
    <name type="scientific">Arthrobacter oryzae</name>
    <dbReference type="NCBI Taxonomy" id="409290"/>
    <lineage>
        <taxon>Bacteria</taxon>
        <taxon>Bacillati</taxon>
        <taxon>Actinomycetota</taxon>
        <taxon>Actinomycetes</taxon>
        <taxon>Micrococcales</taxon>
        <taxon>Micrococcaceae</taxon>
        <taxon>Arthrobacter</taxon>
    </lineage>
</organism>
<dbReference type="AlphaFoldDB" id="A0A495EPM2"/>
<reference evidence="3 4" key="1">
    <citation type="submission" date="2018-10" db="EMBL/GenBank/DDBJ databases">
        <title>Genomic Encyclopedia of Type Strains, Phase IV (KMG-IV): sequencing the most valuable type-strain genomes for metagenomic binning, comparative biology and taxonomic classification.</title>
        <authorList>
            <person name="Goeker M."/>
        </authorList>
    </citation>
    <scope>NUCLEOTIDE SEQUENCE [LARGE SCALE GENOMIC DNA]</scope>
    <source>
        <strain evidence="3 4">DSM 25586</strain>
    </source>
</reference>
<dbReference type="InterPro" id="IPR052189">
    <property type="entry name" value="L-asp_N-monooxygenase_NS-form"/>
</dbReference>
<dbReference type="EMBL" id="RBIR01000005">
    <property type="protein sequence ID" value="RKR18950.1"/>
    <property type="molecule type" value="Genomic_DNA"/>
</dbReference>
<gene>
    <name evidence="3" type="ORF">C8D78_2694</name>
</gene>
<feature type="region of interest" description="Disordered" evidence="1">
    <location>
        <begin position="516"/>
        <end position="536"/>
    </location>
</feature>
<evidence type="ECO:0000313" key="4">
    <source>
        <dbReference type="Proteomes" id="UP000276055"/>
    </source>
</evidence>
<comment type="caution">
    <text evidence="3">The sequence shown here is derived from an EMBL/GenBank/DDBJ whole genome shotgun (WGS) entry which is preliminary data.</text>
</comment>
<evidence type="ECO:0000313" key="3">
    <source>
        <dbReference type="EMBL" id="RKR18950.1"/>
    </source>
</evidence>
<dbReference type="InterPro" id="IPR038732">
    <property type="entry name" value="HpyO/CreE_NAD-binding"/>
</dbReference>
<proteinExistence type="predicted"/>
<name>A0A495EPM2_9MICC</name>
<accession>A0A495EPM2</accession>
<dbReference type="Pfam" id="PF13454">
    <property type="entry name" value="NAD_binding_9"/>
    <property type="match status" value="1"/>
</dbReference>
<dbReference type="PANTHER" id="PTHR40254">
    <property type="entry name" value="BLR0577 PROTEIN"/>
    <property type="match status" value="1"/>
</dbReference>
<protein>
    <submittedName>
        <fullName evidence="3">FAD-NAD(P)-binding protein</fullName>
    </submittedName>
</protein>
<evidence type="ECO:0000259" key="2">
    <source>
        <dbReference type="Pfam" id="PF13454"/>
    </source>
</evidence>
<dbReference type="PANTHER" id="PTHR40254:SF1">
    <property type="entry name" value="BLR0577 PROTEIN"/>
    <property type="match status" value="1"/>
</dbReference>
<dbReference type="Proteomes" id="UP000276055">
    <property type="component" value="Unassembled WGS sequence"/>
</dbReference>
<feature type="domain" description="FAD-dependent urate hydroxylase HpyO/Asp monooxygenase CreE-like FAD/NAD(P)-binding" evidence="2">
    <location>
        <begin position="1"/>
        <end position="179"/>
    </location>
</feature>
<evidence type="ECO:0000256" key="1">
    <source>
        <dbReference type="SAM" id="MobiDB-lite"/>
    </source>
</evidence>
<sequence>MLERLLANWASTGPAGTLHVDVIDPYPAGPGHVWQPGQSRLYLMNTQSFYPTVIPEDRELAEPLSGGTFDQWRELQQRHPDPSLTEAERDEVSGLGQADFPSRALYGRYLRSTLEELLTRLPAGVTVDFHAASATSVRHAAAGPGEPEAAPERSSVRFDVVLDDGTVLTVDSVVLALGHLAAQLNAEQRELLSAAEELGLLYVAPAAPADVDWSVVPAGQPVLVRGMGLNFFDVMGQLTEGRGGRFQVAEGTSELTYLASGREPLIIAASRRGTPYRAKATLAGYYPGAVQLRYCTEAAIAKLADSGIRPSFDYDLWPLLHRDAIWAYYSTLARSQPDAILTDPAEFLRTLDEALRPHAHSTGRWEHTTESVIAVHVREVHRLDLLGLAAPLAGRSFGSRAELDAAVVDYLLDDARRSALGEDDAVKMAIGALHHGRAVLKTAVADSGITDESWVAGLRGWFESFVEGLASGPPALRAAQLAALARAGIVRFVGPDPKFGVDRRARMFTAASPWVGGGTDERLDAGPGDAGTDETTADARLGAGTGAVTGAGLGAGRPAVGSVTGALAGGFGAGSAVAGSAGAASRPGTVRAGSALAAAVTATAMIEALAPANRVAVNASALLEQLLAEGLVRPRLMMTAEGIPVQTSGLDVLPHPYRPLGANGSVTEGLYVIGLQLSAAQWGTAIAAEAKPSSGPVYRSGQRTLRDADEIARDILDR</sequence>